<feature type="transmembrane region" description="Helical" evidence="8">
    <location>
        <begin position="308"/>
        <end position="326"/>
    </location>
</feature>
<dbReference type="InterPro" id="IPR006702">
    <property type="entry name" value="CASP_dom"/>
</dbReference>
<gene>
    <name evidence="11" type="ORF">A4U43_C02F20630</name>
</gene>
<sequence>MEKGCFGSGVTTSDRAKGKSTYSGVSMFPSDLWEAVEPFCQTTTVYTTGSSKTSNTMLEVGSSSGSKILSLPEAGTVVPPYEHPHHLLGLSAPLVPPGVSLEGYSKWLSDAIHEMSGRAASCSSSLGYLISTPNNESAGEVNSILSPAPEPAARTRVTASIAAPPTTLVEQDSLLLVYSKPRIFQSIRNHPFPKRSTFDGYNFRPSSSSPPSSSKFLSSSRIQLAILILRSTTLILTFIAAIVMGTGKGRTRVSVTDPITMKTANFIETVRAKYSSALVYFVVTNVLMFLYSASSLAILFLIKETSRYIQLSFAISDVLFLILLFSNNGASITTSLTMENGNTELGWIKICDAVNTFCAHVTAAIVLSVFASIAHLVIVLLEVIGMHVGD</sequence>
<evidence type="ECO:0000256" key="5">
    <source>
        <dbReference type="ARBA" id="ARBA00022692"/>
    </source>
</evidence>
<accession>A0A5P1FKH8</accession>
<comment type="similarity">
    <text evidence="2 8">Belongs to the Casparian strip membrane proteins (CASP) family.</text>
</comment>
<dbReference type="InterPro" id="IPR044173">
    <property type="entry name" value="CASPL"/>
</dbReference>
<evidence type="ECO:0000256" key="3">
    <source>
        <dbReference type="ARBA" id="ARBA00011489"/>
    </source>
</evidence>
<dbReference type="EMBL" id="CM007382">
    <property type="protein sequence ID" value="ONK78612.1"/>
    <property type="molecule type" value="Genomic_DNA"/>
</dbReference>
<proteinExistence type="inferred from homology"/>
<evidence type="ECO:0000259" key="10">
    <source>
        <dbReference type="Pfam" id="PF04535"/>
    </source>
</evidence>
<keyword evidence="5 8" id="KW-0812">Transmembrane</keyword>
<feature type="domain" description="Casparian strip membrane protein" evidence="10">
    <location>
        <begin position="221"/>
        <end position="374"/>
    </location>
</feature>
<comment type="subcellular location">
    <subcellularLocation>
        <location evidence="1 8">Cell membrane</location>
        <topology evidence="1 8">Multi-pass membrane protein</topology>
    </subcellularLocation>
</comment>
<dbReference type="InterPro" id="IPR006459">
    <property type="entry name" value="CASP/CASPL"/>
</dbReference>
<dbReference type="Proteomes" id="UP000243459">
    <property type="component" value="Chromosome 2"/>
</dbReference>
<evidence type="ECO:0000313" key="11">
    <source>
        <dbReference type="EMBL" id="ONK78612.1"/>
    </source>
</evidence>
<feature type="region of interest" description="Disordered" evidence="9">
    <location>
        <begin position="1"/>
        <end position="20"/>
    </location>
</feature>
<dbReference type="Gramene" id="ONK78612">
    <property type="protein sequence ID" value="ONK78612"/>
    <property type="gene ID" value="A4U43_C02F20630"/>
</dbReference>
<evidence type="ECO:0000256" key="1">
    <source>
        <dbReference type="ARBA" id="ARBA00004651"/>
    </source>
</evidence>
<evidence type="ECO:0000256" key="4">
    <source>
        <dbReference type="ARBA" id="ARBA00022475"/>
    </source>
</evidence>
<feature type="transmembrane region" description="Helical" evidence="8">
    <location>
        <begin position="363"/>
        <end position="384"/>
    </location>
</feature>
<evidence type="ECO:0000313" key="12">
    <source>
        <dbReference type="Proteomes" id="UP000243459"/>
    </source>
</evidence>
<dbReference type="PANTHER" id="PTHR36488:SF8">
    <property type="entry name" value="CASP-LIKE PROTEIN 1U1"/>
    <property type="match status" value="1"/>
</dbReference>
<feature type="transmembrane region" description="Helical" evidence="8">
    <location>
        <begin position="278"/>
        <end position="301"/>
    </location>
</feature>
<evidence type="ECO:0000256" key="7">
    <source>
        <dbReference type="ARBA" id="ARBA00023136"/>
    </source>
</evidence>
<keyword evidence="12" id="KW-1185">Reference proteome</keyword>
<dbReference type="PANTHER" id="PTHR36488">
    <property type="entry name" value="CASP-LIKE PROTEIN 1U1"/>
    <property type="match status" value="1"/>
</dbReference>
<protein>
    <recommendedName>
        <fullName evidence="8">CASP-like protein</fullName>
    </recommendedName>
</protein>
<keyword evidence="4 8" id="KW-1003">Cell membrane</keyword>
<evidence type="ECO:0000256" key="2">
    <source>
        <dbReference type="ARBA" id="ARBA00007651"/>
    </source>
</evidence>
<evidence type="ECO:0000256" key="9">
    <source>
        <dbReference type="SAM" id="MobiDB-lite"/>
    </source>
</evidence>
<dbReference type="AlphaFoldDB" id="A0A5P1FKH8"/>
<organism evidence="11 12">
    <name type="scientific">Asparagus officinalis</name>
    <name type="common">Garden asparagus</name>
    <dbReference type="NCBI Taxonomy" id="4686"/>
    <lineage>
        <taxon>Eukaryota</taxon>
        <taxon>Viridiplantae</taxon>
        <taxon>Streptophyta</taxon>
        <taxon>Embryophyta</taxon>
        <taxon>Tracheophyta</taxon>
        <taxon>Spermatophyta</taxon>
        <taxon>Magnoliopsida</taxon>
        <taxon>Liliopsida</taxon>
        <taxon>Asparagales</taxon>
        <taxon>Asparagaceae</taxon>
        <taxon>Asparagoideae</taxon>
        <taxon>Asparagus</taxon>
    </lineage>
</organism>
<feature type="transmembrane region" description="Helical" evidence="8">
    <location>
        <begin position="224"/>
        <end position="244"/>
    </location>
</feature>
<dbReference type="NCBIfam" id="TIGR01569">
    <property type="entry name" value="A_tha_TIGR01569"/>
    <property type="match status" value="1"/>
</dbReference>
<keyword evidence="6 8" id="KW-1133">Transmembrane helix</keyword>
<dbReference type="GO" id="GO:0005886">
    <property type="term" value="C:plasma membrane"/>
    <property type="evidence" value="ECO:0007669"/>
    <property type="project" value="UniProtKB-SubCell"/>
</dbReference>
<evidence type="ECO:0000256" key="6">
    <source>
        <dbReference type="ARBA" id="ARBA00022989"/>
    </source>
</evidence>
<evidence type="ECO:0000256" key="8">
    <source>
        <dbReference type="RuleBase" id="RU361233"/>
    </source>
</evidence>
<keyword evidence="7 8" id="KW-0472">Membrane</keyword>
<dbReference type="Pfam" id="PF04535">
    <property type="entry name" value="CASP_dom"/>
    <property type="match status" value="1"/>
</dbReference>
<reference evidence="12" key="1">
    <citation type="journal article" date="2017" name="Nat. Commun.">
        <title>The asparagus genome sheds light on the origin and evolution of a young Y chromosome.</title>
        <authorList>
            <person name="Harkess A."/>
            <person name="Zhou J."/>
            <person name="Xu C."/>
            <person name="Bowers J.E."/>
            <person name="Van der Hulst R."/>
            <person name="Ayyampalayam S."/>
            <person name="Mercati F."/>
            <person name="Riccardi P."/>
            <person name="McKain M.R."/>
            <person name="Kakrana A."/>
            <person name="Tang H."/>
            <person name="Ray J."/>
            <person name="Groenendijk J."/>
            <person name="Arikit S."/>
            <person name="Mathioni S.M."/>
            <person name="Nakano M."/>
            <person name="Shan H."/>
            <person name="Telgmann-Rauber A."/>
            <person name="Kanno A."/>
            <person name="Yue Z."/>
            <person name="Chen H."/>
            <person name="Li W."/>
            <person name="Chen Y."/>
            <person name="Xu X."/>
            <person name="Zhang Y."/>
            <person name="Luo S."/>
            <person name="Chen H."/>
            <person name="Gao J."/>
            <person name="Mao Z."/>
            <person name="Pires J.C."/>
            <person name="Luo M."/>
            <person name="Kudrna D."/>
            <person name="Wing R.A."/>
            <person name="Meyers B.C."/>
            <person name="Yi K."/>
            <person name="Kong H."/>
            <person name="Lavrijsen P."/>
            <person name="Sunseri F."/>
            <person name="Falavigna A."/>
            <person name="Ye Y."/>
            <person name="Leebens-Mack J.H."/>
            <person name="Chen G."/>
        </authorList>
    </citation>
    <scope>NUCLEOTIDE SEQUENCE [LARGE SCALE GENOMIC DNA]</scope>
    <source>
        <strain evidence="12">cv. DH0086</strain>
    </source>
</reference>
<comment type="subunit">
    <text evidence="3 8">Homodimer and heterodimers.</text>
</comment>
<name>A0A5P1FKH8_ASPOF</name>